<evidence type="ECO:0000256" key="3">
    <source>
        <dbReference type="ARBA" id="ARBA00023163"/>
    </source>
</evidence>
<protein>
    <submittedName>
        <fullName evidence="7">Protein CUP-SHAPED COTYLEDON 2-like</fullName>
    </submittedName>
</protein>
<keyword evidence="2" id="KW-0238">DNA-binding</keyword>
<evidence type="ECO:0000256" key="4">
    <source>
        <dbReference type="ARBA" id="ARBA00023242"/>
    </source>
</evidence>
<feature type="domain" description="NAC" evidence="6">
    <location>
        <begin position="8"/>
        <end position="155"/>
    </location>
</feature>
<evidence type="ECO:0000259" key="6">
    <source>
        <dbReference type="PROSITE" id="PS51005"/>
    </source>
</evidence>
<dbReference type="SUPFAM" id="SSF101941">
    <property type="entry name" value="NAC domain"/>
    <property type="match status" value="1"/>
</dbReference>
<dbReference type="AlphaFoldDB" id="A0A7J7DC65"/>
<name>A0A7J7DC65_TRIWF</name>
<evidence type="ECO:0000313" key="7">
    <source>
        <dbReference type="EMBL" id="KAF5743952.1"/>
    </source>
</evidence>
<feature type="region of interest" description="Disordered" evidence="5">
    <location>
        <begin position="158"/>
        <end position="179"/>
    </location>
</feature>
<evidence type="ECO:0000256" key="5">
    <source>
        <dbReference type="SAM" id="MobiDB-lite"/>
    </source>
</evidence>
<accession>A0A7J7DC65</accession>
<reference evidence="7 8" key="1">
    <citation type="journal article" date="2020" name="Nat. Commun.">
        <title>Genome of Tripterygium wilfordii and identification of cytochrome P450 involved in triptolide biosynthesis.</title>
        <authorList>
            <person name="Tu L."/>
            <person name="Su P."/>
            <person name="Zhang Z."/>
            <person name="Gao L."/>
            <person name="Wang J."/>
            <person name="Hu T."/>
            <person name="Zhou J."/>
            <person name="Zhang Y."/>
            <person name="Zhao Y."/>
            <person name="Liu Y."/>
            <person name="Song Y."/>
            <person name="Tong Y."/>
            <person name="Lu Y."/>
            <person name="Yang J."/>
            <person name="Xu C."/>
            <person name="Jia M."/>
            <person name="Peters R.J."/>
            <person name="Huang L."/>
            <person name="Gao W."/>
        </authorList>
    </citation>
    <scope>NUCLEOTIDE SEQUENCE [LARGE SCALE GENOMIC DNA]</scope>
    <source>
        <strain evidence="8">cv. XIE 37</strain>
        <tissue evidence="7">Leaf</tissue>
    </source>
</reference>
<dbReference type="Proteomes" id="UP000593562">
    <property type="component" value="Unassembled WGS sequence"/>
</dbReference>
<dbReference type="Gene3D" id="2.170.150.80">
    <property type="entry name" value="NAC domain"/>
    <property type="match status" value="1"/>
</dbReference>
<gene>
    <name evidence="7" type="ORF">HS088_TW08G00540</name>
</gene>
<dbReference type="FunCoup" id="A0A7J7DC65">
    <property type="interactions" value="2"/>
</dbReference>
<dbReference type="PANTHER" id="PTHR31744">
    <property type="entry name" value="PROTEIN CUP-SHAPED COTYLEDON 2-RELATED"/>
    <property type="match status" value="1"/>
</dbReference>
<organism evidence="7 8">
    <name type="scientific">Tripterygium wilfordii</name>
    <name type="common">Thunder God vine</name>
    <dbReference type="NCBI Taxonomy" id="458696"/>
    <lineage>
        <taxon>Eukaryota</taxon>
        <taxon>Viridiplantae</taxon>
        <taxon>Streptophyta</taxon>
        <taxon>Embryophyta</taxon>
        <taxon>Tracheophyta</taxon>
        <taxon>Spermatophyta</taxon>
        <taxon>Magnoliopsida</taxon>
        <taxon>eudicotyledons</taxon>
        <taxon>Gunneridae</taxon>
        <taxon>Pentapetalae</taxon>
        <taxon>rosids</taxon>
        <taxon>fabids</taxon>
        <taxon>Celastrales</taxon>
        <taxon>Celastraceae</taxon>
        <taxon>Tripterygium</taxon>
    </lineage>
</organism>
<evidence type="ECO:0000256" key="2">
    <source>
        <dbReference type="ARBA" id="ARBA00023125"/>
    </source>
</evidence>
<keyword evidence="4" id="KW-0539">Nucleus</keyword>
<evidence type="ECO:0000256" key="1">
    <source>
        <dbReference type="ARBA" id="ARBA00023015"/>
    </source>
</evidence>
<keyword evidence="8" id="KW-1185">Reference proteome</keyword>
<keyword evidence="3" id="KW-0804">Transcription</keyword>
<dbReference type="Pfam" id="PF02365">
    <property type="entry name" value="NAM"/>
    <property type="match status" value="1"/>
</dbReference>
<comment type="caution">
    <text evidence="7">The sequence shown here is derived from an EMBL/GenBank/DDBJ whole genome shotgun (WGS) entry which is preliminary data.</text>
</comment>
<proteinExistence type="predicted"/>
<dbReference type="InParanoid" id="A0A7J7DC65"/>
<dbReference type="GO" id="GO:0003677">
    <property type="term" value="F:DNA binding"/>
    <property type="evidence" value="ECO:0007669"/>
    <property type="project" value="UniProtKB-KW"/>
</dbReference>
<keyword evidence="1" id="KW-0805">Transcription regulation</keyword>
<evidence type="ECO:0000313" key="8">
    <source>
        <dbReference type="Proteomes" id="UP000593562"/>
    </source>
</evidence>
<dbReference type="InterPro" id="IPR003441">
    <property type="entry name" value="NAC-dom"/>
</dbReference>
<dbReference type="InterPro" id="IPR036093">
    <property type="entry name" value="NAC_dom_sf"/>
</dbReference>
<dbReference type="PROSITE" id="PS51005">
    <property type="entry name" value="NAC"/>
    <property type="match status" value="1"/>
</dbReference>
<dbReference type="GO" id="GO:0006355">
    <property type="term" value="P:regulation of DNA-templated transcription"/>
    <property type="evidence" value="ECO:0007669"/>
    <property type="project" value="InterPro"/>
</dbReference>
<dbReference type="EMBL" id="JAAARO010000008">
    <property type="protein sequence ID" value="KAF5743952.1"/>
    <property type="molecule type" value="Genomic_DNA"/>
</dbReference>
<sequence>MTSSEDMETPGFGFNPTEEQLVNYYLRHKICGNDDKVSAIADIGGICNYEPWELPKKAAIPSKDTWYFFSRPDRKYKKSGNNNRITRAGYWKVTGKPREIKNRAKNQVLGIKRILVFYEGRVRDPLWTHWTIHEYQLNPSSSNGMDCVISRLHRKAPKRTLNSSGDEGEPSHDSTSEVENPVTDFTLPEVWKLLVLSTINLITKCTSCNFKANAWCSMNLISDRPTI</sequence>